<gene>
    <name evidence="8" type="primary">flgB</name>
    <name evidence="8" type="ORF">HMPREF0731_2129</name>
</gene>
<evidence type="ECO:0000256" key="6">
    <source>
        <dbReference type="SAM" id="MobiDB-lite"/>
    </source>
</evidence>
<evidence type="ECO:0000259" key="7">
    <source>
        <dbReference type="Pfam" id="PF00460"/>
    </source>
</evidence>
<keyword evidence="8" id="KW-0969">Cilium</keyword>
<evidence type="ECO:0000256" key="4">
    <source>
        <dbReference type="ARBA" id="ARBA00023143"/>
    </source>
</evidence>
<comment type="subcellular location">
    <subcellularLocation>
        <location evidence="1">Bacterial flagellum basal body</location>
    </subcellularLocation>
</comment>
<keyword evidence="9" id="KW-1185">Reference proteome</keyword>
<feature type="domain" description="Flagellar basal body rod protein N-terminal" evidence="7">
    <location>
        <begin position="12"/>
        <end position="39"/>
    </location>
</feature>
<dbReference type="GO" id="GO:0030694">
    <property type="term" value="C:bacterial-type flagellum basal body, rod"/>
    <property type="evidence" value="ECO:0007669"/>
    <property type="project" value="InterPro"/>
</dbReference>
<reference evidence="8 9" key="1">
    <citation type="submission" date="2010-04" db="EMBL/GenBank/DDBJ databases">
        <authorList>
            <person name="Qin X."/>
            <person name="Bachman B."/>
            <person name="Battles P."/>
            <person name="Bell A."/>
            <person name="Bess C."/>
            <person name="Bickham C."/>
            <person name="Chaboub L."/>
            <person name="Chen D."/>
            <person name="Coyle M."/>
            <person name="Deiros D.R."/>
            <person name="Dinh H."/>
            <person name="Forbes L."/>
            <person name="Fowler G."/>
            <person name="Francisco L."/>
            <person name="Fu Q."/>
            <person name="Gubbala S."/>
            <person name="Hale W."/>
            <person name="Han Y."/>
            <person name="Hemphill L."/>
            <person name="Highlander S.K."/>
            <person name="Hirani K."/>
            <person name="Hogues M."/>
            <person name="Jackson L."/>
            <person name="Jakkamsetti A."/>
            <person name="Javaid M."/>
            <person name="Jiang H."/>
            <person name="Korchina V."/>
            <person name="Kovar C."/>
            <person name="Lara F."/>
            <person name="Lee S."/>
            <person name="Mata R."/>
            <person name="Mathew T."/>
            <person name="Moen C."/>
            <person name="Morales K."/>
            <person name="Munidasa M."/>
            <person name="Nazareth L."/>
            <person name="Ngo R."/>
            <person name="Nguyen L."/>
            <person name="Okwuonu G."/>
            <person name="Ongeri F."/>
            <person name="Patil S."/>
            <person name="Petrosino J."/>
            <person name="Pham C."/>
            <person name="Pham P."/>
            <person name="Pu L.-L."/>
            <person name="Puazo M."/>
            <person name="Raj R."/>
            <person name="Reid J."/>
            <person name="Rouhana J."/>
            <person name="Saada N."/>
            <person name="Shang Y."/>
            <person name="Simmons D."/>
            <person name="Thornton R."/>
            <person name="Warren J."/>
            <person name="Weissenberger G."/>
            <person name="Zhang J."/>
            <person name="Zhang L."/>
            <person name="Zhou C."/>
            <person name="Zhu D."/>
            <person name="Muzny D."/>
            <person name="Worley K."/>
            <person name="Gibbs R."/>
        </authorList>
    </citation>
    <scope>NUCLEOTIDE SEQUENCE [LARGE SCALE GENOMIC DNA]</scope>
    <source>
        <strain evidence="8 9">ATCC 49957</strain>
    </source>
</reference>
<evidence type="ECO:0000313" key="8">
    <source>
        <dbReference type="EMBL" id="EFH11656.1"/>
    </source>
</evidence>
<comment type="similarity">
    <text evidence="2">Belongs to the flagella basal body rod proteins family.</text>
</comment>
<dbReference type="InterPro" id="IPR001444">
    <property type="entry name" value="Flag_bb_rod_N"/>
</dbReference>
<name>D5RM18_9PROT</name>
<dbReference type="AlphaFoldDB" id="D5RM18"/>
<dbReference type="InterPro" id="IPR006300">
    <property type="entry name" value="FlgB"/>
</dbReference>
<dbReference type="HOGENOM" id="CLU_125463_2_1_5"/>
<dbReference type="NCBIfam" id="TIGR01396">
    <property type="entry name" value="FlgB"/>
    <property type="match status" value="1"/>
</dbReference>
<evidence type="ECO:0000313" key="9">
    <source>
        <dbReference type="Proteomes" id="UP000005324"/>
    </source>
</evidence>
<sequence>MNGRPSDPLALAGQRLNWLEQRQKVLAQNIANANTPGFQPRDLQAFEQVLERAGANAPLARTDARHIPARNEMQGRPDRKVSERSPDGNAVSLEEQALKVAATDQAHALAVNLHRRWTAMFQSALGRGG</sequence>
<comment type="function">
    <text evidence="5">Structural component of flagellum, the bacterial motility apparatus. Part of the rod structure of flagellar basal body.</text>
</comment>
<keyword evidence="8" id="KW-0966">Cell projection</keyword>
<evidence type="ECO:0000256" key="1">
    <source>
        <dbReference type="ARBA" id="ARBA00004117"/>
    </source>
</evidence>
<organism evidence="8 9">
    <name type="scientific">Pseudoroseomonas cervicalis ATCC 49957</name>
    <dbReference type="NCBI Taxonomy" id="525371"/>
    <lineage>
        <taxon>Bacteria</taxon>
        <taxon>Pseudomonadati</taxon>
        <taxon>Pseudomonadota</taxon>
        <taxon>Alphaproteobacteria</taxon>
        <taxon>Acetobacterales</taxon>
        <taxon>Roseomonadaceae</taxon>
        <taxon>Roseomonas</taxon>
    </lineage>
</organism>
<keyword evidence="8" id="KW-0282">Flagellum</keyword>
<evidence type="ECO:0000256" key="5">
    <source>
        <dbReference type="ARBA" id="ARBA00024934"/>
    </source>
</evidence>
<dbReference type="GO" id="GO:0071973">
    <property type="term" value="P:bacterial-type flagellum-dependent cell motility"/>
    <property type="evidence" value="ECO:0007669"/>
    <property type="project" value="InterPro"/>
</dbReference>
<dbReference type="Proteomes" id="UP000005324">
    <property type="component" value="Unassembled WGS sequence"/>
</dbReference>
<evidence type="ECO:0000256" key="3">
    <source>
        <dbReference type="ARBA" id="ARBA00014376"/>
    </source>
</evidence>
<protein>
    <recommendedName>
        <fullName evidence="3">Flagellar basal body rod protein FlgB</fullName>
    </recommendedName>
</protein>
<evidence type="ECO:0000256" key="2">
    <source>
        <dbReference type="ARBA" id="ARBA00009677"/>
    </source>
</evidence>
<keyword evidence="4" id="KW-0975">Bacterial flagellum</keyword>
<feature type="compositionally biased region" description="Basic and acidic residues" evidence="6">
    <location>
        <begin position="73"/>
        <end position="86"/>
    </location>
</feature>
<accession>D5RM18</accession>
<dbReference type="RefSeq" id="WP_007004546.1">
    <property type="nucleotide sequence ID" value="NZ_GG770779.1"/>
</dbReference>
<dbReference type="EMBL" id="ADVL01000342">
    <property type="protein sequence ID" value="EFH11656.1"/>
    <property type="molecule type" value="Genomic_DNA"/>
</dbReference>
<feature type="region of interest" description="Disordered" evidence="6">
    <location>
        <begin position="69"/>
        <end position="89"/>
    </location>
</feature>
<dbReference type="Pfam" id="PF00460">
    <property type="entry name" value="Flg_bb_rod"/>
    <property type="match status" value="1"/>
</dbReference>
<comment type="caution">
    <text evidence="8">The sequence shown here is derived from an EMBL/GenBank/DDBJ whole genome shotgun (WGS) entry which is preliminary data.</text>
</comment>
<proteinExistence type="inferred from homology"/>